<dbReference type="Proteomes" id="UP001517376">
    <property type="component" value="Unassembled WGS sequence"/>
</dbReference>
<organism evidence="4 5">
    <name type="scientific">Paragemmobacter ruber</name>
    <dbReference type="NCBI Taxonomy" id="1985673"/>
    <lineage>
        <taxon>Bacteria</taxon>
        <taxon>Pseudomonadati</taxon>
        <taxon>Pseudomonadota</taxon>
        <taxon>Alphaproteobacteria</taxon>
        <taxon>Rhodobacterales</taxon>
        <taxon>Paracoccaceae</taxon>
        <taxon>Paragemmobacter</taxon>
    </lineage>
</organism>
<keyword evidence="2 3" id="KW-0732">Signal</keyword>
<dbReference type="InterPro" id="IPR006059">
    <property type="entry name" value="SBP"/>
</dbReference>
<dbReference type="InterPro" id="IPR026045">
    <property type="entry name" value="Ferric-bd"/>
</dbReference>
<dbReference type="PANTHER" id="PTHR30006">
    <property type="entry name" value="THIAMINE-BINDING PERIPLASMIC PROTEIN-RELATED"/>
    <property type="match status" value="1"/>
</dbReference>
<evidence type="ECO:0000313" key="4">
    <source>
        <dbReference type="EMBL" id="NBE08361.1"/>
    </source>
</evidence>
<name>A0ABW9Y712_9RHOB</name>
<gene>
    <name evidence="4" type="ORF">GU920_12510</name>
</gene>
<sequence>MTMRLSFMALAFATTAVPALAQEINVYSHRQPELIQPLVDAFTAETGITVNVAFVDKGMAERLVAEGDRSPADLVLTVDIARLTQIVDAGVTQPVQSDVLEANIPATLRDEGDHWFGLTSRARIVYASRDRVADGEVTTYEDLADPKWAGRICIRSGTNDYNVALTAAVIAHHGEEAAKAWLEGVKANLARKPDGGDRDQVKAIAAGECDIAVGNTYYIGQMLNDPEQKAAAEAVRIVFPTFEGDGTHVNVSGVAMTKAAPNRENALKFMEWLSGDEAQRIYAETNHEYPVKPGVARSELVTSWGEFTPDSKSLTEVAKLRPAALKLIEEVNFDG</sequence>
<feature type="signal peptide" evidence="3">
    <location>
        <begin position="1"/>
        <end position="21"/>
    </location>
</feature>
<dbReference type="CDD" id="cd13542">
    <property type="entry name" value="PBP2_FutA1_ilke"/>
    <property type="match status" value="1"/>
</dbReference>
<evidence type="ECO:0000256" key="1">
    <source>
        <dbReference type="ARBA" id="ARBA00008520"/>
    </source>
</evidence>
<evidence type="ECO:0000256" key="3">
    <source>
        <dbReference type="SAM" id="SignalP"/>
    </source>
</evidence>
<evidence type="ECO:0000256" key="2">
    <source>
        <dbReference type="ARBA" id="ARBA00022729"/>
    </source>
</evidence>
<comment type="similarity">
    <text evidence="1">Belongs to the bacterial solute-binding protein 1 family.</text>
</comment>
<evidence type="ECO:0000313" key="5">
    <source>
        <dbReference type="Proteomes" id="UP001517376"/>
    </source>
</evidence>
<dbReference type="PANTHER" id="PTHR30006:SF15">
    <property type="entry name" value="IRON-UTILIZATION PERIPLASMIC PROTEIN"/>
    <property type="match status" value="1"/>
</dbReference>
<dbReference type="Pfam" id="PF13416">
    <property type="entry name" value="SBP_bac_8"/>
    <property type="match status" value="1"/>
</dbReference>
<keyword evidence="5" id="KW-1185">Reference proteome</keyword>
<comment type="caution">
    <text evidence="4">The sequence shown here is derived from an EMBL/GenBank/DDBJ whole genome shotgun (WGS) entry which is preliminary data.</text>
</comment>
<feature type="chain" id="PRO_5045735236" evidence="3">
    <location>
        <begin position="22"/>
        <end position="335"/>
    </location>
</feature>
<dbReference type="EMBL" id="JAAATW010000003">
    <property type="protein sequence ID" value="NBE08361.1"/>
    <property type="molecule type" value="Genomic_DNA"/>
</dbReference>
<dbReference type="PIRSF" id="PIRSF002825">
    <property type="entry name" value="CfbpA"/>
    <property type="match status" value="1"/>
</dbReference>
<dbReference type="SUPFAM" id="SSF53850">
    <property type="entry name" value="Periplasmic binding protein-like II"/>
    <property type="match status" value="1"/>
</dbReference>
<dbReference type="Gene3D" id="3.40.190.10">
    <property type="entry name" value="Periplasmic binding protein-like II"/>
    <property type="match status" value="2"/>
</dbReference>
<reference evidence="5" key="1">
    <citation type="submission" date="2020-01" db="EMBL/GenBank/DDBJ databases">
        <title>Sphingomonas sp. strain CSW-10.</title>
        <authorList>
            <person name="Chen W.-M."/>
        </authorList>
    </citation>
    <scope>NUCLEOTIDE SEQUENCE [LARGE SCALE GENOMIC DNA]</scope>
    <source>
        <strain evidence="5">CCP-1</strain>
    </source>
</reference>
<accession>A0ABW9Y712</accession>
<proteinExistence type="inferred from homology"/>
<protein>
    <submittedName>
        <fullName evidence="4">Extracellular solute-binding protein</fullName>
    </submittedName>
</protein>